<name>A0A4P9YW04_9FUNG</name>
<keyword evidence="5" id="KW-0223">Dioxygenase</keyword>
<evidence type="ECO:0000256" key="3">
    <source>
        <dbReference type="ARBA" id="ARBA00022723"/>
    </source>
</evidence>
<accession>A0A4P9YW04</accession>
<comment type="similarity">
    <text evidence="11">Belongs to the JMJD6 family.</text>
</comment>
<dbReference type="Proteomes" id="UP000278143">
    <property type="component" value="Unassembled WGS sequence"/>
</dbReference>
<evidence type="ECO:0000256" key="10">
    <source>
        <dbReference type="ARBA" id="ARBA00023242"/>
    </source>
</evidence>
<dbReference type="SUPFAM" id="SSF51197">
    <property type="entry name" value="Clavaminate synthase-like"/>
    <property type="match status" value="1"/>
</dbReference>
<proteinExistence type="inferred from homology"/>
<dbReference type="EMBL" id="KZ990503">
    <property type="protein sequence ID" value="RKP24018.1"/>
    <property type="molecule type" value="Genomic_DNA"/>
</dbReference>
<dbReference type="InterPro" id="IPR050910">
    <property type="entry name" value="JMJD6_ArgDemeth/LysHydrox"/>
</dbReference>
<keyword evidence="15" id="KW-1185">Reference proteome</keyword>
<keyword evidence="3" id="KW-0479">Metal-binding</keyword>
<keyword evidence="10" id="KW-0539">Nucleus</keyword>
<dbReference type="AlphaFoldDB" id="A0A4P9YW04"/>
<feature type="compositionally biased region" description="Low complexity" evidence="12">
    <location>
        <begin position="128"/>
        <end position="148"/>
    </location>
</feature>
<sequence length="173" mass="18676">MFPPNTPASVYDPPMKPYDHEGVAWFTHVYPRLIAPSAEYGGKSAAEHYGMVEVLQQPGETVFVPGGWSHVVMNLDLTIAVTQNFCSSTNIEYLNRMAMHGTDGTSIWYAGLRLRIARLQMIPRLPPSSDDSSSDDSSSSNSSSCYSDAPNDDGDSCGLVLFVGGLVARAPGQ</sequence>
<evidence type="ECO:0000313" key="14">
    <source>
        <dbReference type="EMBL" id="RKP24018.1"/>
    </source>
</evidence>
<evidence type="ECO:0000256" key="1">
    <source>
        <dbReference type="ARBA" id="ARBA00001954"/>
    </source>
</evidence>
<evidence type="ECO:0000256" key="5">
    <source>
        <dbReference type="ARBA" id="ARBA00022964"/>
    </source>
</evidence>
<evidence type="ECO:0000256" key="2">
    <source>
        <dbReference type="ARBA" id="ARBA00004123"/>
    </source>
</evidence>
<protein>
    <recommendedName>
        <fullName evidence="13">JmjC domain-containing protein</fullName>
    </recommendedName>
</protein>
<dbReference type="GO" id="GO:0106140">
    <property type="term" value="F:P-TEFb complex binding"/>
    <property type="evidence" value="ECO:0007669"/>
    <property type="project" value="TreeGrafter"/>
</dbReference>
<evidence type="ECO:0000256" key="11">
    <source>
        <dbReference type="ARBA" id="ARBA00038068"/>
    </source>
</evidence>
<dbReference type="Gene3D" id="2.60.120.650">
    <property type="entry name" value="Cupin"/>
    <property type="match status" value="1"/>
</dbReference>
<dbReference type="OrthoDB" id="424465at2759"/>
<evidence type="ECO:0000259" key="13">
    <source>
        <dbReference type="PROSITE" id="PS51184"/>
    </source>
</evidence>
<feature type="region of interest" description="Disordered" evidence="12">
    <location>
        <begin position="125"/>
        <end position="153"/>
    </location>
</feature>
<gene>
    <name evidence="14" type="ORF">SYNPS1DRAFT_23885</name>
</gene>
<dbReference type="Pfam" id="PF02373">
    <property type="entry name" value="JmjC"/>
    <property type="match status" value="1"/>
</dbReference>
<dbReference type="PROSITE" id="PS51184">
    <property type="entry name" value="JMJC"/>
    <property type="match status" value="1"/>
</dbReference>
<keyword evidence="7" id="KW-0408">Iron</keyword>
<dbReference type="GO" id="GO:0033749">
    <property type="term" value="F:histone H4R3 demethylase activity"/>
    <property type="evidence" value="ECO:0007669"/>
    <property type="project" value="TreeGrafter"/>
</dbReference>
<keyword evidence="6" id="KW-0560">Oxidoreductase</keyword>
<evidence type="ECO:0000256" key="9">
    <source>
        <dbReference type="ARBA" id="ARBA00023163"/>
    </source>
</evidence>
<evidence type="ECO:0000256" key="8">
    <source>
        <dbReference type="ARBA" id="ARBA00023015"/>
    </source>
</evidence>
<reference evidence="15" key="1">
    <citation type="journal article" date="2018" name="Nat. Microbiol.">
        <title>Leveraging single-cell genomics to expand the fungal tree of life.</title>
        <authorList>
            <person name="Ahrendt S.R."/>
            <person name="Quandt C.A."/>
            <person name="Ciobanu D."/>
            <person name="Clum A."/>
            <person name="Salamov A."/>
            <person name="Andreopoulos B."/>
            <person name="Cheng J.F."/>
            <person name="Woyke T."/>
            <person name="Pelin A."/>
            <person name="Henrissat B."/>
            <person name="Reynolds N.K."/>
            <person name="Benny G.L."/>
            <person name="Smith M.E."/>
            <person name="James T.Y."/>
            <person name="Grigoriev I.V."/>
        </authorList>
    </citation>
    <scope>NUCLEOTIDE SEQUENCE [LARGE SCALE GENOMIC DNA]</scope>
    <source>
        <strain evidence="15">Benny S71-1</strain>
    </source>
</reference>
<comment type="subcellular location">
    <subcellularLocation>
        <location evidence="2">Nucleus</location>
    </subcellularLocation>
</comment>
<keyword evidence="4" id="KW-0156">Chromatin regulator</keyword>
<dbReference type="GO" id="GO:0005737">
    <property type="term" value="C:cytoplasm"/>
    <property type="evidence" value="ECO:0007669"/>
    <property type="project" value="TreeGrafter"/>
</dbReference>
<keyword evidence="8" id="KW-0805">Transcription regulation</keyword>
<evidence type="ECO:0000256" key="12">
    <source>
        <dbReference type="SAM" id="MobiDB-lite"/>
    </source>
</evidence>
<evidence type="ECO:0000256" key="7">
    <source>
        <dbReference type="ARBA" id="ARBA00023004"/>
    </source>
</evidence>
<dbReference type="PANTHER" id="PTHR12480">
    <property type="entry name" value="ARGININE DEMETHYLASE AND LYSYL-HYDROXYLASE JMJD"/>
    <property type="match status" value="1"/>
</dbReference>
<dbReference type="InterPro" id="IPR003347">
    <property type="entry name" value="JmjC_dom"/>
</dbReference>
<dbReference type="GO" id="GO:0046872">
    <property type="term" value="F:metal ion binding"/>
    <property type="evidence" value="ECO:0007669"/>
    <property type="project" value="UniProtKB-KW"/>
</dbReference>
<keyword evidence="9" id="KW-0804">Transcription</keyword>
<organism evidence="14 15">
    <name type="scientific">Syncephalis pseudoplumigaleata</name>
    <dbReference type="NCBI Taxonomy" id="1712513"/>
    <lineage>
        <taxon>Eukaryota</taxon>
        <taxon>Fungi</taxon>
        <taxon>Fungi incertae sedis</taxon>
        <taxon>Zoopagomycota</taxon>
        <taxon>Zoopagomycotina</taxon>
        <taxon>Zoopagomycetes</taxon>
        <taxon>Zoopagales</taxon>
        <taxon>Piptocephalidaceae</taxon>
        <taxon>Syncephalis</taxon>
    </lineage>
</organism>
<evidence type="ECO:0000256" key="4">
    <source>
        <dbReference type="ARBA" id="ARBA00022853"/>
    </source>
</evidence>
<dbReference type="GO" id="GO:0005634">
    <property type="term" value="C:nucleus"/>
    <property type="evidence" value="ECO:0007669"/>
    <property type="project" value="UniProtKB-SubCell"/>
</dbReference>
<evidence type="ECO:0000313" key="15">
    <source>
        <dbReference type="Proteomes" id="UP000278143"/>
    </source>
</evidence>
<evidence type="ECO:0000256" key="6">
    <source>
        <dbReference type="ARBA" id="ARBA00023002"/>
    </source>
</evidence>
<dbReference type="PANTHER" id="PTHR12480:SF32">
    <property type="entry name" value="BIFUNCTIONAL ARGININE DEMETHYLASE AND LYSYL-HYDROXYLASE JMJD6"/>
    <property type="match status" value="1"/>
</dbReference>
<feature type="domain" description="JmjC" evidence="13">
    <location>
        <begin position="1"/>
        <end position="102"/>
    </location>
</feature>
<comment type="cofactor">
    <cofactor evidence="1">
        <name>Fe(2+)</name>
        <dbReference type="ChEBI" id="CHEBI:29033"/>
    </cofactor>
</comment>